<feature type="compositionally biased region" description="Low complexity" evidence="1">
    <location>
        <begin position="524"/>
        <end position="561"/>
    </location>
</feature>
<feature type="compositionally biased region" description="Basic residues" evidence="1">
    <location>
        <begin position="365"/>
        <end position="378"/>
    </location>
</feature>
<feature type="compositionally biased region" description="Basic and acidic residues" evidence="1">
    <location>
        <begin position="190"/>
        <end position="199"/>
    </location>
</feature>
<evidence type="ECO:0000256" key="1">
    <source>
        <dbReference type="SAM" id="MobiDB-lite"/>
    </source>
</evidence>
<comment type="caution">
    <text evidence="2">The sequence shown here is derived from an EMBL/GenBank/DDBJ whole genome shotgun (WGS) entry which is preliminary data.</text>
</comment>
<feature type="compositionally biased region" description="Polar residues" evidence="1">
    <location>
        <begin position="29"/>
        <end position="40"/>
    </location>
</feature>
<feature type="compositionally biased region" description="Acidic residues" evidence="1">
    <location>
        <begin position="179"/>
        <end position="189"/>
    </location>
</feature>
<dbReference type="Proteomes" id="UP000320762">
    <property type="component" value="Unassembled WGS sequence"/>
</dbReference>
<evidence type="ECO:0000313" key="3">
    <source>
        <dbReference type="Proteomes" id="UP000320762"/>
    </source>
</evidence>
<name>A0A550D0N9_9AGAR</name>
<feature type="compositionally biased region" description="Basic and acidic residues" evidence="1">
    <location>
        <begin position="568"/>
        <end position="577"/>
    </location>
</feature>
<dbReference type="EMBL" id="VDMD01000001">
    <property type="protein sequence ID" value="TRM70606.1"/>
    <property type="molecule type" value="Genomic_DNA"/>
</dbReference>
<organism evidence="2 3">
    <name type="scientific">Schizophyllum amplum</name>
    <dbReference type="NCBI Taxonomy" id="97359"/>
    <lineage>
        <taxon>Eukaryota</taxon>
        <taxon>Fungi</taxon>
        <taxon>Dikarya</taxon>
        <taxon>Basidiomycota</taxon>
        <taxon>Agaricomycotina</taxon>
        <taxon>Agaricomycetes</taxon>
        <taxon>Agaricomycetidae</taxon>
        <taxon>Agaricales</taxon>
        <taxon>Schizophyllaceae</taxon>
        <taxon>Schizophyllum</taxon>
    </lineage>
</organism>
<keyword evidence="3" id="KW-1185">Reference proteome</keyword>
<dbReference type="AlphaFoldDB" id="A0A550D0N9"/>
<proteinExistence type="predicted"/>
<feature type="region of interest" description="Disordered" evidence="1">
    <location>
        <begin position="359"/>
        <end position="602"/>
    </location>
</feature>
<feature type="compositionally biased region" description="Basic and acidic residues" evidence="1">
    <location>
        <begin position="421"/>
        <end position="432"/>
    </location>
</feature>
<feature type="compositionally biased region" description="Acidic residues" evidence="1">
    <location>
        <begin position="8"/>
        <end position="28"/>
    </location>
</feature>
<feature type="compositionally biased region" description="Polar residues" evidence="1">
    <location>
        <begin position="592"/>
        <end position="602"/>
    </location>
</feature>
<feature type="region of interest" description="Disordered" evidence="1">
    <location>
        <begin position="1"/>
        <end position="199"/>
    </location>
</feature>
<dbReference type="OrthoDB" id="3060858at2759"/>
<gene>
    <name evidence="2" type="ORF">BD626DRAFT_564219</name>
</gene>
<accession>A0A550D0N9</accession>
<protein>
    <submittedName>
        <fullName evidence="2">Uncharacterized protein</fullName>
    </submittedName>
</protein>
<sequence>MSSTVEDGPSDQDYQESEDYMDVEEQDAQSEAYSQQVTSSEGEEDSLPPPPPPKKPKSTHSQPPPPPKSSRVEDVLKRVMNAASASGSRSSQPAARSDAKGKKPAPTAKAAATMLKKKATTSTPREEANKGLKGQARSTAPSVKSPVKGKAGHGGQATQYVSKKRSRNRAPSPLFVGGDAEEEEEASGGEEEKEKRDREVVTEIMLVPIAPSCGTDTTIADMKKPSASEREFLRHKGLIKTGSWRIREEFGKTEIDQLLRTEFGKIWRYMQVKFPGEPHHWVFLAPDRQRLFVRGPPINGQVVLEHGALPGRGKKERALRVALTHNLPLSVFNNIDHAIKNPTLYPGDPDEEDRFLVSLNDPLHKPKPKAKKGKKRQRSPSISSDLADGQAAETTPLPPFTALDKGKGKAPVINISDDEDKEGKGPIKEMMEGPRSMVTRSASTTKKGKLSLPELDASSEDEDHRPLSKRRRLGDFEAGSSSRPLASEAVPLGRPRPRPQPRPLIRRYGFPSTSQSRGTAHTLASASGSTQPQPSTSSIIPGLSTQPTQPTASSSSSAALLGPLTEGTKQETPREDMSAYISDMEPVGLPSLTLSPSRNPWL</sequence>
<evidence type="ECO:0000313" key="2">
    <source>
        <dbReference type="EMBL" id="TRM70606.1"/>
    </source>
</evidence>
<feature type="compositionally biased region" description="Polar residues" evidence="1">
    <location>
        <begin position="83"/>
        <end position="94"/>
    </location>
</feature>
<reference evidence="2 3" key="1">
    <citation type="journal article" date="2019" name="New Phytol.">
        <title>Comparative genomics reveals unique wood-decay strategies and fruiting body development in the Schizophyllaceae.</title>
        <authorList>
            <person name="Almasi E."/>
            <person name="Sahu N."/>
            <person name="Krizsan K."/>
            <person name="Balint B."/>
            <person name="Kovacs G.M."/>
            <person name="Kiss B."/>
            <person name="Cseklye J."/>
            <person name="Drula E."/>
            <person name="Henrissat B."/>
            <person name="Nagy I."/>
            <person name="Chovatia M."/>
            <person name="Adam C."/>
            <person name="LaButti K."/>
            <person name="Lipzen A."/>
            <person name="Riley R."/>
            <person name="Grigoriev I.V."/>
            <person name="Nagy L.G."/>
        </authorList>
    </citation>
    <scope>NUCLEOTIDE SEQUENCE [LARGE SCALE GENOMIC DNA]</scope>
    <source>
        <strain evidence="2 3">NL-1724</strain>
    </source>
</reference>
<feature type="compositionally biased region" description="Low complexity" evidence="1">
    <location>
        <begin position="104"/>
        <end position="114"/>
    </location>
</feature>